<dbReference type="AlphaFoldDB" id="A0A9J5X117"/>
<keyword evidence="2" id="KW-1185">Reference proteome</keyword>
<accession>A0A9J5X117</accession>
<proteinExistence type="predicted"/>
<dbReference type="Proteomes" id="UP000824120">
    <property type="component" value="Chromosome 10"/>
</dbReference>
<evidence type="ECO:0000313" key="1">
    <source>
        <dbReference type="EMBL" id="KAG5580832.1"/>
    </source>
</evidence>
<reference evidence="1 2" key="1">
    <citation type="submission" date="2020-09" db="EMBL/GenBank/DDBJ databases">
        <title>De no assembly of potato wild relative species, Solanum commersonii.</title>
        <authorList>
            <person name="Cho K."/>
        </authorList>
    </citation>
    <scope>NUCLEOTIDE SEQUENCE [LARGE SCALE GENOMIC DNA]</scope>
    <source>
        <strain evidence="1">LZ3.2</strain>
        <tissue evidence="1">Leaf</tissue>
    </source>
</reference>
<organism evidence="1 2">
    <name type="scientific">Solanum commersonii</name>
    <name type="common">Commerson's wild potato</name>
    <name type="synonym">Commerson's nightshade</name>
    <dbReference type="NCBI Taxonomy" id="4109"/>
    <lineage>
        <taxon>Eukaryota</taxon>
        <taxon>Viridiplantae</taxon>
        <taxon>Streptophyta</taxon>
        <taxon>Embryophyta</taxon>
        <taxon>Tracheophyta</taxon>
        <taxon>Spermatophyta</taxon>
        <taxon>Magnoliopsida</taxon>
        <taxon>eudicotyledons</taxon>
        <taxon>Gunneridae</taxon>
        <taxon>Pentapetalae</taxon>
        <taxon>asterids</taxon>
        <taxon>lamiids</taxon>
        <taxon>Solanales</taxon>
        <taxon>Solanaceae</taxon>
        <taxon>Solanoideae</taxon>
        <taxon>Solaneae</taxon>
        <taxon>Solanum</taxon>
    </lineage>
</organism>
<sequence>MAIDICADHPSAFWNRKKHIVTLPYEDDFSEKNIPTKSRPCQMNSALVEFCKKEIHNLLQKGLIKPSNLTNLVKTIKERVKFLPCLTLANPAWPKIVEADRRHGLWWNSAD</sequence>
<gene>
    <name evidence="1" type="ORF">H5410_051459</name>
</gene>
<comment type="caution">
    <text evidence="1">The sequence shown here is derived from an EMBL/GenBank/DDBJ whole genome shotgun (WGS) entry which is preliminary data.</text>
</comment>
<dbReference type="OrthoDB" id="1300460at2759"/>
<dbReference type="EMBL" id="JACXVP010000010">
    <property type="protein sequence ID" value="KAG5580832.1"/>
    <property type="molecule type" value="Genomic_DNA"/>
</dbReference>
<evidence type="ECO:0000313" key="2">
    <source>
        <dbReference type="Proteomes" id="UP000824120"/>
    </source>
</evidence>
<name>A0A9J5X117_SOLCO</name>
<protein>
    <submittedName>
        <fullName evidence="1">Uncharacterized protein</fullName>
    </submittedName>
</protein>